<dbReference type="AlphaFoldDB" id="A0AAU9PC10"/>
<organism evidence="1 2">
    <name type="scientific">Lactuca virosa</name>
    <dbReference type="NCBI Taxonomy" id="75947"/>
    <lineage>
        <taxon>Eukaryota</taxon>
        <taxon>Viridiplantae</taxon>
        <taxon>Streptophyta</taxon>
        <taxon>Embryophyta</taxon>
        <taxon>Tracheophyta</taxon>
        <taxon>Spermatophyta</taxon>
        <taxon>Magnoliopsida</taxon>
        <taxon>eudicotyledons</taxon>
        <taxon>Gunneridae</taxon>
        <taxon>Pentapetalae</taxon>
        <taxon>asterids</taxon>
        <taxon>campanulids</taxon>
        <taxon>Asterales</taxon>
        <taxon>Asteraceae</taxon>
        <taxon>Cichorioideae</taxon>
        <taxon>Cichorieae</taxon>
        <taxon>Lactucinae</taxon>
        <taxon>Lactuca</taxon>
    </lineage>
</organism>
<dbReference type="EMBL" id="CAKMRJ010005523">
    <property type="protein sequence ID" value="CAH1447392.1"/>
    <property type="molecule type" value="Genomic_DNA"/>
</dbReference>
<name>A0AAU9PC10_9ASTR</name>
<protein>
    <submittedName>
        <fullName evidence="1">Uncharacterized protein</fullName>
    </submittedName>
</protein>
<reference evidence="1 2" key="1">
    <citation type="submission" date="2022-01" db="EMBL/GenBank/DDBJ databases">
        <authorList>
            <person name="Xiong W."/>
            <person name="Schranz E."/>
        </authorList>
    </citation>
    <scope>NUCLEOTIDE SEQUENCE [LARGE SCALE GENOMIC DNA]</scope>
</reference>
<sequence length="103" mass="11505">MSIFGFLGRGEGGGRRITVSYPPDLAIIVEFVQGSHQKLIQRITDECWNGGNRWKKAVTLGCLMAMGHDKRGAEWAENYGGSRWCSFRQLLLLLFISSDEVVA</sequence>
<accession>A0AAU9PC10</accession>
<gene>
    <name evidence="1" type="ORF">LVIROSA_LOCUS33005</name>
</gene>
<evidence type="ECO:0000313" key="1">
    <source>
        <dbReference type="EMBL" id="CAH1447392.1"/>
    </source>
</evidence>
<evidence type="ECO:0000313" key="2">
    <source>
        <dbReference type="Proteomes" id="UP001157418"/>
    </source>
</evidence>
<proteinExistence type="predicted"/>
<keyword evidence="2" id="KW-1185">Reference proteome</keyword>
<dbReference type="Proteomes" id="UP001157418">
    <property type="component" value="Unassembled WGS sequence"/>
</dbReference>
<comment type="caution">
    <text evidence="1">The sequence shown here is derived from an EMBL/GenBank/DDBJ whole genome shotgun (WGS) entry which is preliminary data.</text>
</comment>